<dbReference type="Proteomes" id="UP000000639">
    <property type="component" value="Chromosome"/>
</dbReference>
<evidence type="ECO:0000313" key="11">
    <source>
        <dbReference type="EMBL" id="ABM03795.1"/>
    </source>
</evidence>
<keyword evidence="2 9" id="KW-0813">Transport</keyword>
<keyword evidence="5 9" id="KW-0812">Transmembrane</keyword>
<dbReference type="OrthoDB" id="5465095at2"/>
<keyword evidence="12" id="KW-1185">Reference proteome</keyword>
<evidence type="ECO:0000256" key="5">
    <source>
        <dbReference type="ARBA" id="ARBA00022692"/>
    </source>
</evidence>
<evidence type="ECO:0000313" key="12">
    <source>
        <dbReference type="Proteomes" id="UP000000639"/>
    </source>
</evidence>
<evidence type="ECO:0000256" key="9">
    <source>
        <dbReference type="RuleBase" id="RU369079"/>
    </source>
</evidence>
<feature type="transmembrane region" description="Helical" evidence="9">
    <location>
        <begin position="15"/>
        <end position="33"/>
    </location>
</feature>
<dbReference type="Pfam" id="PF04290">
    <property type="entry name" value="DctQ"/>
    <property type="match status" value="1"/>
</dbReference>
<dbReference type="GO" id="GO:0005886">
    <property type="term" value="C:plasma membrane"/>
    <property type="evidence" value="ECO:0007669"/>
    <property type="project" value="UniProtKB-SubCell"/>
</dbReference>
<evidence type="ECO:0000256" key="7">
    <source>
        <dbReference type="ARBA" id="ARBA00023136"/>
    </source>
</evidence>
<keyword evidence="6 9" id="KW-1133">Transmembrane helix</keyword>
<dbReference type="PANTHER" id="PTHR35011">
    <property type="entry name" value="2,3-DIKETO-L-GULONATE TRAP TRANSPORTER SMALL PERMEASE PROTEIN YIAM"/>
    <property type="match status" value="1"/>
</dbReference>
<dbReference type="eggNOG" id="COG3090">
    <property type="taxonomic scope" value="Bacteria"/>
</dbReference>
<evidence type="ECO:0000256" key="1">
    <source>
        <dbReference type="ARBA" id="ARBA00004429"/>
    </source>
</evidence>
<keyword evidence="4 9" id="KW-0997">Cell inner membrane</keyword>
<comment type="subunit">
    <text evidence="9">The complex comprises the extracytoplasmic solute receptor protein and the two transmembrane proteins.</text>
</comment>
<dbReference type="GO" id="GO:0022857">
    <property type="term" value="F:transmembrane transporter activity"/>
    <property type="evidence" value="ECO:0007669"/>
    <property type="project" value="UniProtKB-UniRule"/>
</dbReference>
<comment type="similarity">
    <text evidence="8 9">Belongs to the TRAP transporter small permease family.</text>
</comment>
<protein>
    <recommendedName>
        <fullName evidence="9">TRAP transporter small permease protein</fullName>
    </recommendedName>
</protein>
<dbReference type="KEGG" id="pin:Ping_2034"/>
<feature type="transmembrane region" description="Helical" evidence="9">
    <location>
        <begin position="53"/>
        <end position="69"/>
    </location>
</feature>
<accession>A1SWD0</accession>
<evidence type="ECO:0000256" key="4">
    <source>
        <dbReference type="ARBA" id="ARBA00022519"/>
    </source>
</evidence>
<dbReference type="AlphaFoldDB" id="A1SWD0"/>
<comment type="subcellular location">
    <subcellularLocation>
        <location evidence="1 9">Cell inner membrane</location>
        <topology evidence="1 9">Multi-pass membrane protein</topology>
    </subcellularLocation>
</comment>
<reference evidence="11 12" key="1">
    <citation type="submission" date="2007-01" db="EMBL/GenBank/DDBJ databases">
        <title>Complete sequence of Psychromonas ingrahamii 37.</title>
        <authorList>
            <consortium name="US DOE Joint Genome Institute"/>
            <person name="Copeland A."/>
            <person name="Lucas S."/>
            <person name="Lapidus A."/>
            <person name="Barry K."/>
            <person name="Detter J.C."/>
            <person name="Glavina del Rio T."/>
            <person name="Hammon N."/>
            <person name="Israni S."/>
            <person name="Dalin E."/>
            <person name="Tice H."/>
            <person name="Pitluck S."/>
            <person name="Thompson L.S."/>
            <person name="Brettin T."/>
            <person name="Bruce D."/>
            <person name="Han C."/>
            <person name="Tapia R."/>
            <person name="Schmutz J."/>
            <person name="Larimer F."/>
            <person name="Land M."/>
            <person name="Hauser L."/>
            <person name="Kyrpides N."/>
            <person name="Ivanova N."/>
            <person name="Staley J."/>
            <person name="Richardson P."/>
        </authorList>
    </citation>
    <scope>NUCLEOTIDE SEQUENCE [LARGE SCALE GENOMIC DNA]</scope>
    <source>
        <strain evidence="11 12">37</strain>
    </source>
</reference>
<feature type="domain" description="Tripartite ATP-independent periplasmic transporters DctQ component" evidence="10">
    <location>
        <begin position="27"/>
        <end position="154"/>
    </location>
</feature>
<organism evidence="11 12">
    <name type="scientific">Psychromonas ingrahamii (strain DSM 17664 / CCUG 51855 / 37)</name>
    <dbReference type="NCBI Taxonomy" id="357804"/>
    <lineage>
        <taxon>Bacteria</taxon>
        <taxon>Pseudomonadati</taxon>
        <taxon>Pseudomonadota</taxon>
        <taxon>Gammaproteobacteria</taxon>
        <taxon>Alteromonadales</taxon>
        <taxon>Psychromonadaceae</taxon>
        <taxon>Psychromonas</taxon>
    </lineage>
</organism>
<sequence>MKNPLFIINRVTEKLEAFIIGAGIILMMLNSVINAMGRYLFNYSLYFSEELNQFLIVIVTFVGFAYAVRMGRNIRMTAVYDMLSFKKQKILTTFIAFSTATLMFYLSYEAYLYVLDIRDINRLSSALQIPVYLIYSIIPFGFFIAGLQYASSFIMNLLHPEIYLSFSVIETKDNQDMQL</sequence>
<keyword evidence="3" id="KW-1003">Cell membrane</keyword>
<proteinExistence type="inferred from homology"/>
<dbReference type="PANTHER" id="PTHR35011:SF2">
    <property type="entry name" value="2,3-DIKETO-L-GULONATE TRAP TRANSPORTER SMALL PERMEASE PROTEIN YIAM"/>
    <property type="match status" value="1"/>
</dbReference>
<dbReference type="InterPro" id="IPR007387">
    <property type="entry name" value="TRAP_DctQ"/>
</dbReference>
<dbReference type="GO" id="GO:0015740">
    <property type="term" value="P:C4-dicarboxylate transport"/>
    <property type="evidence" value="ECO:0007669"/>
    <property type="project" value="TreeGrafter"/>
</dbReference>
<evidence type="ECO:0000256" key="8">
    <source>
        <dbReference type="ARBA" id="ARBA00038436"/>
    </source>
</evidence>
<evidence type="ECO:0000256" key="6">
    <source>
        <dbReference type="ARBA" id="ARBA00022989"/>
    </source>
</evidence>
<dbReference type="HOGENOM" id="CLU_086356_3_7_6"/>
<feature type="transmembrane region" description="Helical" evidence="9">
    <location>
        <begin position="128"/>
        <end position="150"/>
    </location>
</feature>
<evidence type="ECO:0000259" key="10">
    <source>
        <dbReference type="Pfam" id="PF04290"/>
    </source>
</evidence>
<gene>
    <name evidence="11" type="ordered locus">Ping_2034</name>
</gene>
<evidence type="ECO:0000256" key="3">
    <source>
        <dbReference type="ARBA" id="ARBA00022475"/>
    </source>
</evidence>
<keyword evidence="7 9" id="KW-0472">Membrane</keyword>
<comment type="function">
    <text evidence="9">Part of the tripartite ATP-independent periplasmic (TRAP) transport system.</text>
</comment>
<dbReference type="InterPro" id="IPR055348">
    <property type="entry name" value="DctQ"/>
</dbReference>
<evidence type="ECO:0000256" key="2">
    <source>
        <dbReference type="ARBA" id="ARBA00022448"/>
    </source>
</evidence>
<dbReference type="EMBL" id="CP000510">
    <property type="protein sequence ID" value="ABM03795.1"/>
    <property type="molecule type" value="Genomic_DNA"/>
</dbReference>
<dbReference type="STRING" id="357804.Ping_2034"/>
<dbReference type="RefSeq" id="WP_011770355.1">
    <property type="nucleotide sequence ID" value="NC_008709.1"/>
</dbReference>
<name>A1SWD0_PSYIN</name>
<feature type="transmembrane region" description="Helical" evidence="9">
    <location>
        <begin position="90"/>
        <end position="108"/>
    </location>
</feature>